<keyword evidence="4" id="KW-0804">Transcription</keyword>
<evidence type="ECO:0000256" key="3">
    <source>
        <dbReference type="ARBA" id="ARBA00023015"/>
    </source>
</evidence>
<feature type="compositionally biased region" description="Basic and acidic residues" evidence="6">
    <location>
        <begin position="670"/>
        <end position="688"/>
    </location>
</feature>
<reference evidence="7 8" key="1">
    <citation type="submission" date="2019-12" db="EMBL/GenBank/DDBJ databases">
        <authorList>
            <person name="Floudas D."/>
            <person name="Bentzer J."/>
            <person name="Ahren D."/>
            <person name="Johansson T."/>
            <person name="Persson P."/>
            <person name="Tunlid A."/>
        </authorList>
    </citation>
    <scope>NUCLEOTIDE SEQUENCE [LARGE SCALE GENOMIC DNA]</scope>
    <source>
        <strain evidence="7 8">CBS 102.39</strain>
    </source>
</reference>
<feature type="compositionally biased region" description="Basic residues" evidence="6">
    <location>
        <begin position="869"/>
        <end position="880"/>
    </location>
</feature>
<feature type="region of interest" description="Disordered" evidence="6">
    <location>
        <begin position="1122"/>
        <end position="1279"/>
    </location>
</feature>
<evidence type="ECO:0000313" key="8">
    <source>
        <dbReference type="Proteomes" id="UP000521872"/>
    </source>
</evidence>
<keyword evidence="5" id="KW-0539">Nucleus</keyword>
<protein>
    <recommendedName>
        <fullName evidence="9">SNF5-domain-containing protein</fullName>
    </recommendedName>
</protein>
<evidence type="ECO:0000256" key="4">
    <source>
        <dbReference type="ARBA" id="ARBA00023163"/>
    </source>
</evidence>
<name>A0A8H4VJ31_9AGAR</name>
<feature type="compositionally biased region" description="Low complexity" evidence="6">
    <location>
        <begin position="1361"/>
        <end position="1376"/>
    </location>
</feature>
<dbReference type="InterPro" id="IPR013088">
    <property type="entry name" value="Znf_NHR/GATA"/>
</dbReference>
<evidence type="ECO:0000256" key="2">
    <source>
        <dbReference type="ARBA" id="ARBA00010239"/>
    </source>
</evidence>
<feature type="region of interest" description="Disordered" evidence="6">
    <location>
        <begin position="1356"/>
        <end position="1414"/>
    </location>
</feature>
<feature type="compositionally biased region" description="Basic and acidic residues" evidence="6">
    <location>
        <begin position="1226"/>
        <end position="1241"/>
    </location>
</feature>
<proteinExistence type="inferred from homology"/>
<feature type="compositionally biased region" description="Low complexity" evidence="6">
    <location>
        <begin position="376"/>
        <end position="392"/>
    </location>
</feature>
<dbReference type="EMBL" id="JAACJL010000047">
    <property type="protein sequence ID" value="KAF4612776.1"/>
    <property type="molecule type" value="Genomic_DNA"/>
</dbReference>
<feature type="region of interest" description="Disordered" evidence="6">
    <location>
        <begin position="351"/>
        <end position="401"/>
    </location>
</feature>
<dbReference type="PANTHER" id="PTHR10019">
    <property type="entry name" value="SNF5"/>
    <property type="match status" value="1"/>
</dbReference>
<dbReference type="Proteomes" id="UP000521872">
    <property type="component" value="Unassembled WGS sequence"/>
</dbReference>
<dbReference type="GO" id="GO:0006355">
    <property type="term" value="P:regulation of DNA-templated transcription"/>
    <property type="evidence" value="ECO:0007669"/>
    <property type="project" value="InterPro"/>
</dbReference>
<feature type="region of interest" description="Disordered" evidence="6">
    <location>
        <begin position="945"/>
        <end position="969"/>
    </location>
</feature>
<feature type="compositionally biased region" description="Low complexity" evidence="6">
    <location>
        <begin position="987"/>
        <end position="1023"/>
    </location>
</feature>
<feature type="compositionally biased region" description="Basic and acidic residues" evidence="6">
    <location>
        <begin position="1378"/>
        <end position="1402"/>
    </location>
</feature>
<feature type="compositionally biased region" description="Low complexity" evidence="6">
    <location>
        <begin position="1186"/>
        <end position="1199"/>
    </location>
</feature>
<evidence type="ECO:0000313" key="7">
    <source>
        <dbReference type="EMBL" id="KAF4612776.1"/>
    </source>
</evidence>
<dbReference type="Gene3D" id="3.30.50.10">
    <property type="entry name" value="Erythroid Transcription Factor GATA-1, subunit A"/>
    <property type="match status" value="1"/>
</dbReference>
<feature type="compositionally biased region" description="Polar residues" evidence="6">
    <location>
        <begin position="1403"/>
        <end position="1414"/>
    </location>
</feature>
<sequence length="1414" mass="150055">MDSPYRGAKRKLTGEMVPPRNMGMNTSIGGGIGSGSNNMAIPSSPRLGGAPGALGLSGVSGNNIAGGSGMMGPPVLPRSMSGDGMGLGLGMNNVGMGMGGGNMNMNMGNMNGMGGLGGGRMGNMGGNMGGMGGNISMNGVGGLSMGIPNNVGMMNGAQRQSPRPPSAMSMGMGLDMDGTLNGLPGGMNGMSNMGMNLDLSSRQGMGMNMMGVGPSGSQNLNMAGPHTPVRQGSLAPTQSTATPQGIHAQLPNNQRGMMRPGSIPPSPASGVIVGGGMPIGAGGRGAGVTPTNGGSNGMVGVAGNMTMGITPSSPLQPGAGPQSMTMTPSIGANSISGANAINGLSVNGGGPMHSSLSTSSTPSSSTVLPAGAVTPSASSAGNNNANVNNGSAHPPLPPTLNPQTTEVTLVPLLTSLETIPSLRNDEIAQVKSWMETDRAYDGLLGEMKVRMQNEAREAFSVGGIAGPQWWERGALGNGQGGNWNRWRKPREPFELKYPRQRRDGMMGRSGRKTLRREGLKLPRRISPEQANRPEQLVPIRIEFDVEHHRMRDTFVWNLNDPVVTPEAFAQSLVEDYNLAPSFHNIIVKSIQDQLSDFRNHSGLYDDGSHNYNKAIIRGAIDNDDAKWWEAWRRRVEKTRQVAEDGALSSDEEAGGAMRKKSTRRKAKKAKATERDMADTDVSSVKRELDEDGDALLADNERDAEDEKGMYLSEEEEEEEDAFKPLAVEEIPVDENAMHEDMRILIKLDIIVASIKLEDQFEWDLDNPTASPEDFAEVYTQELGLGGEFKTAIAHSIREQVQTYQKSLFLVGHPSDGSAIQDEELKQSFLPSLTSAARPVSEVNMFTPVLNYLSDGELERTEKERDKDLNKRRKRNTRGRRGVALPDREPIRTYRTPAIGFPELDAATLALAAAANAPMSRRAAAAAASLTIANMVASENGTAFMPQTLPSAPQPAPVAATSKEKKPKGLFKAPSFPASVLRPRAHVAAPTPSTAADSSSSGPMLADGDALGTSSSSLSMMGGDSRSHNSKMMTAKKQKELEREAKEKEFVDGQHSNYIDGVWHCSNCGCPENIAIGRRKGPLGDKSQCGTCGKYWHRHRRPRPVEYNADPAFHTTLKLKEQEAASIKTPASRNKKGGAAAALRAQSAANSAATPDISEPQSPTVDVEMDLSRRSLTPLGGDDDRAVSPVSTSSSASEPPLAQRVKTMNNGSSSAHSKQHDQHHRLSRQENHSKHPGTKEAKPSSSTVAKSVTPAIASGSGEAAPPSGSAAPTSPSRARPPQWLSTALQVMQGRYPHDRFEVILRRATASSTPEWRIKCLDCPGKLYTPGPGETLSNYDVHLKNRLHRQRVNDRLAASASGVDAVPEASSSAPPVSSTHSRESSNSKEPTAKVKDSQEKKDKNLTNGSTDDPNSS</sequence>
<evidence type="ECO:0000256" key="5">
    <source>
        <dbReference type="ARBA" id="ARBA00023242"/>
    </source>
</evidence>
<dbReference type="GO" id="GO:0000228">
    <property type="term" value="C:nuclear chromosome"/>
    <property type="evidence" value="ECO:0007669"/>
    <property type="project" value="InterPro"/>
</dbReference>
<dbReference type="Pfam" id="PF04855">
    <property type="entry name" value="SNF5"/>
    <property type="match status" value="1"/>
</dbReference>
<evidence type="ECO:0000256" key="6">
    <source>
        <dbReference type="SAM" id="MobiDB-lite"/>
    </source>
</evidence>
<accession>A0A8H4VJ31</accession>
<dbReference type="GO" id="GO:0006338">
    <property type="term" value="P:chromatin remodeling"/>
    <property type="evidence" value="ECO:0007669"/>
    <property type="project" value="InterPro"/>
</dbReference>
<keyword evidence="8" id="KW-1185">Reference proteome</keyword>
<keyword evidence="3" id="KW-0805">Transcription regulation</keyword>
<dbReference type="InterPro" id="IPR006939">
    <property type="entry name" value="SNF5"/>
</dbReference>
<evidence type="ECO:0008006" key="9">
    <source>
        <dbReference type="Google" id="ProtNLM"/>
    </source>
</evidence>
<feature type="compositionally biased region" description="Basic residues" evidence="6">
    <location>
        <begin position="657"/>
        <end position="669"/>
    </location>
</feature>
<feature type="region of interest" description="Disordered" evidence="6">
    <location>
        <begin position="1"/>
        <end position="23"/>
    </location>
</feature>
<feature type="region of interest" description="Disordered" evidence="6">
    <location>
        <begin position="986"/>
        <end position="1030"/>
    </location>
</feature>
<comment type="similarity">
    <text evidence="2">Belongs to the SNF5 family.</text>
</comment>
<feature type="compositionally biased region" description="Basic and acidic residues" evidence="6">
    <location>
        <begin position="858"/>
        <end position="868"/>
    </location>
</feature>
<organism evidence="7 8">
    <name type="scientific">Agrocybe pediades</name>
    <dbReference type="NCBI Taxonomy" id="84607"/>
    <lineage>
        <taxon>Eukaryota</taxon>
        <taxon>Fungi</taxon>
        <taxon>Dikarya</taxon>
        <taxon>Basidiomycota</taxon>
        <taxon>Agaricomycotina</taxon>
        <taxon>Agaricomycetes</taxon>
        <taxon>Agaricomycetidae</taxon>
        <taxon>Agaricales</taxon>
        <taxon>Agaricineae</taxon>
        <taxon>Strophariaceae</taxon>
        <taxon>Agrocybe</taxon>
    </lineage>
</organism>
<feature type="region of interest" description="Disordered" evidence="6">
    <location>
        <begin position="858"/>
        <end position="882"/>
    </location>
</feature>
<feature type="compositionally biased region" description="Basic and acidic residues" evidence="6">
    <location>
        <begin position="698"/>
        <end position="708"/>
    </location>
</feature>
<feature type="region of interest" description="Disordered" evidence="6">
    <location>
        <begin position="639"/>
        <end position="721"/>
    </location>
</feature>
<feature type="compositionally biased region" description="Polar residues" evidence="6">
    <location>
        <begin position="1205"/>
        <end position="1215"/>
    </location>
</feature>
<comment type="caution">
    <text evidence="7">The sequence shown here is derived from an EMBL/GenBank/DDBJ whole genome shotgun (WGS) entry which is preliminary data.</text>
</comment>
<feature type="compositionally biased region" description="Low complexity" evidence="6">
    <location>
        <begin position="1136"/>
        <end position="1152"/>
    </location>
</feature>
<feature type="compositionally biased region" description="Low complexity" evidence="6">
    <location>
        <begin position="354"/>
        <end position="366"/>
    </location>
</feature>
<feature type="compositionally biased region" description="Low complexity" evidence="6">
    <location>
        <begin position="1253"/>
        <end position="1279"/>
    </location>
</feature>
<dbReference type="GO" id="GO:0008270">
    <property type="term" value="F:zinc ion binding"/>
    <property type="evidence" value="ECO:0007669"/>
    <property type="project" value="InterPro"/>
</dbReference>
<evidence type="ECO:0000256" key="1">
    <source>
        <dbReference type="ARBA" id="ARBA00004123"/>
    </source>
</evidence>
<gene>
    <name evidence="7" type="ORF">D9613_011708</name>
</gene>
<comment type="subcellular location">
    <subcellularLocation>
        <location evidence="1">Nucleus</location>
    </subcellularLocation>
</comment>